<dbReference type="HOGENOM" id="CLU_292933_0_0_1"/>
<proteinExistence type="predicted"/>
<protein>
    <submittedName>
        <fullName evidence="2">Uncharacterized protein</fullName>
    </submittedName>
</protein>
<dbReference type="PANTHER" id="PTHR31050:SF15">
    <property type="entry name" value="OS08G0413200 PROTEIN"/>
    <property type="match status" value="1"/>
</dbReference>
<sequence length="1039" mass="114444">MVILLFDHPSENREKPAFVARAFVAIVKLHKLCYSLSCLCVSDLGHFQHAREEDKTRILFLSFVDDAPPRPFHHGDVYQQVEVAPHYPMGFKAAAVAPDGVPPSLLRLKGWQVSKTSRTSYDGLADHAHWVDWPLRRRMPDLDGFGIGAGGGSPAAVVGKWYCPFMFIRDGERRLKDQVNRCMFYEMTLEQRWEEIYSCDNTHRGSISGKQPDDEVKVNVTVRRSTALLGGTGAVVQEGGPQEVDGVMWFRPAAPPPNSGAAGGVGVDMVVWEKMKWELERGGWVDGNGDVESIERVERREALGRYWDKPNGYEQTMYYCNYRILIVSVNRKYVREDVSGPGLGKAGPKLDEPSRPYPIPSRACALPRFAPRLLRRALPPTLPSCSLPLASSVTALLSSSPSGSPPLPASSPRALAGETAPIPSPFAGEVFNGTPPPTPFCAASSRHARPRTASDDQAWRARRCAWPPPLPAPLPSVSVRVESKGEADRWMHGRGGSVEVCFQGRRMRAASDRGLDALPIDLEVGVPWCPPIGAGWETGIYSRFVTGTYTDFCSSGGRAAAEGSGSWFLVMEDEAALERATVCCGLCHGSGTHRHTCSASPFRRTGNSWWMERYMRGSKKMYVTRPLSRYLDNPEAAAEPLPEGPGSGFLIVEDEAAVERATVCCGLCRDPKVHTLPFPQSRRLDVGEDDIVLFVPVVGEPLSAGRYYVVKAIGHHAGKVLACSREEDKTRILFFSFVDDAPPRPFHHGDIYQQVEVVAVAQASHWLRGFKAVAVAPDGIPPSLLRRKGWEVSKAMRTSYDGLNDDAHGIDWPLRRQMPDLDGFGIGAGGSPATVVGKWYCPFMFIRDGEQRLKDQVKRCRFYEMTLEQSWEEIYRCDNTHRGSISGKPPDEIKVNVTVRRSTALLGGTGAVVQEGGPQVVDGVMWFRPAAPPTNSGVAGGVGLDMVVWEKMKWELERGGWVAGNGDVESIERVERGEAAGQWDKFGCYLLLESFVLRRMDGSVALTCGFRHTSKITTKWQYASCFARSTTEQSMAALG</sequence>
<evidence type="ECO:0000313" key="2">
    <source>
        <dbReference type="EnsemblPlants" id="ORUFI08G16440.1"/>
    </source>
</evidence>
<dbReference type="AlphaFoldDB" id="A0A0E0QIZ4"/>
<feature type="region of interest" description="Disordered" evidence="1">
    <location>
        <begin position="397"/>
        <end position="429"/>
    </location>
</feature>
<reference evidence="3" key="1">
    <citation type="submission" date="2013-06" db="EMBL/GenBank/DDBJ databases">
        <authorList>
            <person name="Zhao Q."/>
        </authorList>
    </citation>
    <scope>NUCLEOTIDE SEQUENCE</scope>
    <source>
        <strain evidence="3">cv. W1943</strain>
    </source>
</reference>
<keyword evidence="3" id="KW-1185">Reference proteome</keyword>
<dbReference type="Gramene" id="ORUFI08G16440.1">
    <property type="protein sequence ID" value="ORUFI08G16440.1"/>
    <property type="gene ID" value="ORUFI08G16440"/>
</dbReference>
<organism evidence="2 3">
    <name type="scientific">Oryza rufipogon</name>
    <name type="common">Brownbeard rice</name>
    <name type="synonym">Asian wild rice</name>
    <dbReference type="NCBI Taxonomy" id="4529"/>
    <lineage>
        <taxon>Eukaryota</taxon>
        <taxon>Viridiplantae</taxon>
        <taxon>Streptophyta</taxon>
        <taxon>Embryophyta</taxon>
        <taxon>Tracheophyta</taxon>
        <taxon>Spermatophyta</taxon>
        <taxon>Magnoliopsida</taxon>
        <taxon>Liliopsida</taxon>
        <taxon>Poales</taxon>
        <taxon>Poaceae</taxon>
        <taxon>BOP clade</taxon>
        <taxon>Oryzoideae</taxon>
        <taxon>Oryzeae</taxon>
        <taxon>Oryzinae</taxon>
        <taxon>Oryza</taxon>
    </lineage>
</organism>
<dbReference type="Pfam" id="PF06880">
    <property type="entry name" value="DUF1262"/>
    <property type="match status" value="1"/>
</dbReference>
<evidence type="ECO:0000313" key="3">
    <source>
        <dbReference type="Proteomes" id="UP000008022"/>
    </source>
</evidence>
<dbReference type="PANTHER" id="PTHR31050">
    <property type="entry name" value="OS08G0413200 PROTEIN"/>
    <property type="match status" value="1"/>
</dbReference>
<dbReference type="eggNOG" id="ENOG502QPJ9">
    <property type="taxonomic scope" value="Eukaryota"/>
</dbReference>
<reference evidence="2" key="2">
    <citation type="submission" date="2015-06" db="UniProtKB">
        <authorList>
            <consortium name="EnsemblPlants"/>
        </authorList>
    </citation>
    <scope>IDENTIFICATION</scope>
</reference>
<dbReference type="Proteomes" id="UP000008022">
    <property type="component" value="Unassembled WGS sequence"/>
</dbReference>
<dbReference type="STRING" id="4529.A0A0E0QIZ4"/>
<dbReference type="InterPro" id="IPR010683">
    <property type="entry name" value="DUF1262"/>
</dbReference>
<name>A0A0E0QIZ4_ORYRU</name>
<accession>A0A0E0QIZ4</accession>
<dbReference type="EnsemblPlants" id="ORUFI08G16440.1">
    <property type="protein sequence ID" value="ORUFI08G16440.1"/>
    <property type="gene ID" value="ORUFI08G16440"/>
</dbReference>
<evidence type="ECO:0000256" key="1">
    <source>
        <dbReference type="SAM" id="MobiDB-lite"/>
    </source>
</evidence>
<feature type="region of interest" description="Disordered" evidence="1">
    <location>
        <begin position="437"/>
        <end position="456"/>
    </location>
</feature>